<dbReference type="Proteomes" id="UP000252519">
    <property type="component" value="Unassembled WGS sequence"/>
</dbReference>
<dbReference type="AlphaFoldDB" id="A0A368EZZ0"/>
<feature type="region of interest" description="Disordered" evidence="1">
    <location>
        <begin position="81"/>
        <end position="171"/>
    </location>
</feature>
<evidence type="ECO:0000313" key="3">
    <source>
        <dbReference type="Proteomes" id="UP000252519"/>
    </source>
</evidence>
<evidence type="ECO:0000313" key="2">
    <source>
        <dbReference type="EMBL" id="RCN25386.1"/>
    </source>
</evidence>
<proteinExistence type="predicted"/>
<sequence length="171" mass="18749">MKFLRDVATVVKESPVDMDKIQEADVSQLLANSLAASIPTGSSNRILPERRLPPKVPANHIVPLETATSLGGGVHRGVEQSLSYWSNGTKNNGESSDSKSTMTAEREELSKHSSTSNETEPENLKRLPVQKMTKYGLDNSPETNPSSEPVKAFCAKTKRRHHKDPSRTITV</sequence>
<dbReference type="OrthoDB" id="5855948at2759"/>
<evidence type="ECO:0000256" key="1">
    <source>
        <dbReference type="SAM" id="MobiDB-lite"/>
    </source>
</evidence>
<feature type="compositionally biased region" description="Polar residues" evidence="1">
    <location>
        <begin position="81"/>
        <end position="103"/>
    </location>
</feature>
<comment type="caution">
    <text evidence="2">The sequence shown here is derived from an EMBL/GenBank/DDBJ whole genome shotgun (WGS) entry which is preliminary data.</text>
</comment>
<dbReference type="EMBL" id="JOJR01012195">
    <property type="protein sequence ID" value="RCN25386.1"/>
    <property type="molecule type" value="Genomic_DNA"/>
</dbReference>
<name>A0A368EZZ0_ANCCA</name>
<gene>
    <name evidence="2" type="ORF">ANCCAN_28903</name>
</gene>
<protein>
    <submittedName>
        <fullName evidence="2">Uncharacterized protein</fullName>
    </submittedName>
</protein>
<accession>A0A368EZZ0</accession>
<keyword evidence="3" id="KW-1185">Reference proteome</keyword>
<reference evidence="2 3" key="1">
    <citation type="submission" date="2014-10" db="EMBL/GenBank/DDBJ databases">
        <title>Draft genome of the hookworm Ancylostoma caninum.</title>
        <authorList>
            <person name="Mitreva M."/>
        </authorList>
    </citation>
    <scope>NUCLEOTIDE SEQUENCE [LARGE SCALE GENOMIC DNA]</scope>
    <source>
        <strain evidence="2 3">Baltimore</strain>
    </source>
</reference>
<organism evidence="2 3">
    <name type="scientific">Ancylostoma caninum</name>
    <name type="common">Dog hookworm</name>
    <dbReference type="NCBI Taxonomy" id="29170"/>
    <lineage>
        <taxon>Eukaryota</taxon>
        <taxon>Metazoa</taxon>
        <taxon>Ecdysozoa</taxon>
        <taxon>Nematoda</taxon>
        <taxon>Chromadorea</taxon>
        <taxon>Rhabditida</taxon>
        <taxon>Rhabditina</taxon>
        <taxon>Rhabditomorpha</taxon>
        <taxon>Strongyloidea</taxon>
        <taxon>Ancylostomatidae</taxon>
        <taxon>Ancylostomatinae</taxon>
        <taxon>Ancylostoma</taxon>
    </lineage>
</organism>